<sequence length="116" mass="12812">MVLFTFLRPRLSTGLSLIASFTPSATWLLQRSTAQVGSLRNKSASSKKYKMKTHKGAAARWHKTKSGQFKHAAIGVNHGNSNWSSRILSRGNRGGYALSRGEGNHIGRIKRLMPYA</sequence>
<reference evidence="2" key="1">
    <citation type="journal article" date="2024" name="Front. Bioeng. Biotechnol.">
        <title>Genome-scale model development and genomic sequencing of the oleaginous clade Lipomyces.</title>
        <authorList>
            <person name="Czajka J.J."/>
            <person name="Han Y."/>
            <person name="Kim J."/>
            <person name="Mondo S.J."/>
            <person name="Hofstad B.A."/>
            <person name="Robles A."/>
            <person name="Haridas S."/>
            <person name="Riley R."/>
            <person name="LaButti K."/>
            <person name="Pangilinan J."/>
            <person name="Andreopoulos W."/>
            <person name="Lipzen A."/>
            <person name="Yan J."/>
            <person name="Wang M."/>
            <person name="Ng V."/>
            <person name="Grigoriev I.V."/>
            <person name="Spatafora J.W."/>
            <person name="Magnuson J.K."/>
            <person name="Baker S.E."/>
            <person name="Pomraning K.R."/>
        </authorList>
    </citation>
    <scope>NUCLEOTIDE SEQUENCE [LARGE SCALE GENOMIC DNA]</scope>
    <source>
        <strain evidence="2">CBS 10300</strain>
    </source>
</reference>
<dbReference type="Proteomes" id="UP001489719">
    <property type="component" value="Unassembled WGS sequence"/>
</dbReference>
<evidence type="ECO:0000313" key="2">
    <source>
        <dbReference type="Proteomes" id="UP001489719"/>
    </source>
</evidence>
<name>A0ACC3TQ98_9ASCO</name>
<proteinExistence type="predicted"/>
<dbReference type="EMBL" id="MU970068">
    <property type="protein sequence ID" value="KAK9322941.1"/>
    <property type="molecule type" value="Genomic_DNA"/>
</dbReference>
<keyword evidence="2" id="KW-1185">Reference proteome</keyword>
<gene>
    <name evidence="1" type="ORF">V1517DRAFT_274823</name>
</gene>
<organism evidence="1 2">
    <name type="scientific">Lipomyces orientalis</name>
    <dbReference type="NCBI Taxonomy" id="1233043"/>
    <lineage>
        <taxon>Eukaryota</taxon>
        <taxon>Fungi</taxon>
        <taxon>Dikarya</taxon>
        <taxon>Ascomycota</taxon>
        <taxon>Saccharomycotina</taxon>
        <taxon>Lipomycetes</taxon>
        <taxon>Lipomycetales</taxon>
        <taxon>Lipomycetaceae</taxon>
        <taxon>Lipomyces</taxon>
    </lineage>
</organism>
<comment type="caution">
    <text evidence="1">The sequence shown here is derived from an EMBL/GenBank/DDBJ whole genome shotgun (WGS) entry which is preliminary data.</text>
</comment>
<protein>
    <submittedName>
        <fullName evidence="1">Uncharacterized protein</fullName>
    </submittedName>
</protein>
<accession>A0ACC3TQ98</accession>
<evidence type="ECO:0000313" key="1">
    <source>
        <dbReference type="EMBL" id="KAK9322941.1"/>
    </source>
</evidence>